<dbReference type="PROSITE" id="PS01012">
    <property type="entry name" value="FOLYLPOLYGLU_SYNT_2"/>
    <property type="match status" value="1"/>
</dbReference>
<keyword evidence="14" id="KW-0496">Mitochondrion</keyword>
<comment type="cofactor">
    <cofactor evidence="17">
        <name>a monovalent cation</name>
        <dbReference type="ChEBI" id="CHEBI:60242"/>
    </cofactor>
    <text evidence="17">A monovalent cation.</text>
</comment>
<dbReference type="PANTHER" id="PTHR11136">
    <property type="entry name" value="FOLYLPOLYGLUTAMATE SYNTHASE-RELATED"/>
    <property type="match status" value="1"/>
</dbReference>
<comment type="subcellular location">
    <subcellularLocation>
        <location evidence="3">Cytoplasm</location>
    </subcellularLocation>
    <subcellularLocation>
        <location evidence="1">Mitochondrion inner membrane</location>
    </subcellularLocation>
    <subcellularLocation>
        <location evidence="2">Mitochondrion matrix</location>
    </subcellularLocation>
</comment>
<dbReference type="Gene3D" id="3.90.190.20">
    <property type="entry name" value="Mur ligase, C-terminal domain"/>
    <property type="match status" value="1"/>
</dbReference>
<comment type="catalytic activity">
    <reaction evidence="16 17">
        <text>(6S)-5,6,7,8-tetrahydrofolyl-(gamma-L-Glu)(n) + L-glutamate + ATP = (6S)-5,6,7,8-tetrahydrofolyl-(gamma-L-Glu)(n+1) + ADP + phosphate + H(+)</text>
        <dbReference type="Rhea" id="RHEA:10580"/>
        <dbReference type="Rhea" id="RHEA-COMP:14738"/>
        <dbReference type="Rhea" id="RHEA-COMP:14740"/>
        <dbReference type="ChEBI" id="CHEBI:15378"/>
        <dbReference type="ChEBI" id="CHEBI:29985"/>
        <dbReference type="ChEBI" id="CHEBI:30616"/>
        <dbReference type="ChEBI" id="CHEBI:43474"/>
        <dbReference type="ChEBI" id="CHEBI:141005"/>
        <dbReference type="ChEBI" id="CHEBI:456216"/>
        <dbReference type="EC" id="6.3.2.17"/>
    </reaction>
</comment>
<organism evidence="20 21">
    <name type="scientific">Thanatephorus cucumeris (strain AG1-IB / isolate 7/3/14)</name>
    <name type="common">Lettuce bottom rot fungus</name>
    <name type="synonym">Rhizoctonia solani</name>
    <dbReference type="NCBI Taxonomy" id="1108050"/>
    <lineage>
        <taxon>Eukaryota</taxon>
        <taxon>Fungi</taxon>
        <taxon>Dikarya</taxon>
        <taxon>Basidiomycota</taxon>
        <taxon>Agaricomycotina</taxon>
        <taxon>Agaricomycetes</taxon>
        <taxon>Cantharellales</taxon>
        <taxon>Ceratobasidiaceae</taxon>
        <taxon>Rhizoctonia</taxon>
        <taxon>Rhizoctonia solani AG-1</taxon>
    </lineage>
</organism>
<keyword evidence="21" id="KW-1185">Reference proteome</keyword>
<comment type="similarity">
    <text evidence="5 17">Belongs to the folylpolyglutamate synthase family.</text>
</comment>
<comment type="pathway">
    <text evidence="4 17">Cofactor biosynthesis; tetrahydrofolylpolyglutamate biosynthesis.</text>
</comment>
<name>A0A0B7G5I0_THACB</name>
<dbReference type="GO" id="GO:0004326">
    <property type="term" value="F:tetrahydrofolylpolyglutamate synthase activity"/>
    <property type="evidence" value="ECO:0007669"/>
    <property type="project" value="UniProtKB-EC"/>
</dbReference>
<dbReference type="InterPro" id="IPR036565">
    <property type="entry name" value="Mur-like_cat_sf"/>
</dbReference>
<feature type="binding site" evidence="18">
    <location>
        <position position="344"/>
    </location>
    <ligand>
        <name>ATP</name>
        <dbReference type="ChEBI" id="CHEBI:30616"/>
    </ligand>
</feature>
<dbReference type="UniPathway" id="UPA00850"/>
<evidence type="ECO:0000256" key="3">
    <source>
        <dbReference type="ARBA" id="ARBA00004496"/>
    </source>
</evidence>
<dbReference type="STRING" id="1108050.A0A0B7G5I0"/>
<dbReference type="SUPFAM" id="SSF53244">
    <property type="entry name" value="MurD-like peptide ligases, peptide-binding domain"/>
    <property type="match status" value="1"/>
</dbReference>
<evidence type="ECO:0000256" key="7">
    <source>
        <dbReference type="ARBA" id="ARBA00022563"/>
    </source>
</evidence>
<protein>
    <recommendedName>
        <fullName evidence="17">Folylpolyglutamate synthase</fullName>
        <ecNumber evidence="17">6.3.2.17</ecNumber>
    </recommendedName>
    <alternativeName>
        <fullName evidence="17">Folylpoly-gamma-glutamate synthetase</fullName>
    </alternativeName>
    <alternativeName>
        <fullName evidence="17">Tetrahydrofolylpolyglutamate synthase</fullName>
    </alternativeName>
</protein>
<evidence type="ECO:0000313" key="20">
    <source>
        <dbReference type="EMBL" id="CEL63722.1"/>
    </source>
</evidence>
<evidence type="ECO:0000256" key="12">
    <source>
        <dbReference type="ARBA" id="ARBA00022840"/>
    </source>
</evidence>
<comment type="function">
    <text evidence="17">Catalyzes conversion of folates to polyglutamate derivatives allowing concentration of folate compounds in the cell and the intracellular retention of these cofactors, which are important substrates for most of the folate-dependent enzymes that are involved in one-carbon transfer reactions involved in purine, pyrimidine and amino acid synthesis.</text>
</comment>
<dbReference type="Gene3D" id="3.40.1190.10">
    <property type="entry name" value="Mur-like, catalytic domain"/>
    <property type="match status" value="1"/>
</dbReference>
<reference evidence="20 21" key="1">
    <citation type="submission" date="2014-11" db="EMBL/GenBank/DDBJ databases">
        <authorList>
            <person name="Wibberg Daniel"/>
        </authorList>
    </citation>
    <scope>NUCLEOTIDE SEQUENCE [LARGE SCALE GENOMIC DNA]</scope>
    <source>
        <strain evidence="20">Rhizoctonia solani AG1-IB 7/3/14</strain>
    </source>
</reference>
<dbReference type="PANTHER" id="PTHR11136:SF5">
    <property type="entry name" value="FOLYLPOLYGLUTAMATE SYNTHASE, MITOCHONDRIAL"/>
    <property type="match status" value="1"/>
</dbReference>
<dbReference type="InterPro" id="IPR018109">
    <property type="entry name" value="Folylpolyglutamate_synth_CS"/>
</dbReference>
<dbReference type="EMBL" id="LN679108">
    <property type="protein sequence ID" value="CEL63722.1"/>
    <property type="molecule type" value="Genomic_DNA"/>
</dbReference>
<dbReference type="InterPro" id="IPR001645">
    <property type="entry name" value="Folylpolyglutamate_synth"/>
</dbReference>
<keyword evidence="7 17" id="KW-0554">One-carbon metabolism</keyword>
<dbReference type="Proteomes" id="UP000059188">
    <property type="component" value="Unassembled WGS sequence"/>
</dbReference>
<evidence type="ECO:0000256" key="17">
    <source>
        <dbReference type="PIRNR" id="PIRNR038895"/>
    </source>
</evidence>
<keyword evidence="6" id="KW-0963">Cytoplasm</keyword>
<sequence>MIVRGYRVLINNHLCQSYKVPTSVRFSTRSPNMYERTFQDALYALNHSLQSNAATVAAARSSGPKAELAIQETLRDLHRIGYKPEDLNKLNVIHVTGTKGKGSTCAFCYSLLRKAAPHLKIGLYTSPHLVSVRERIQIDGKPISEEDFTRFFFEVWDRLEATKDQGNPDQPMPMYFKMLTLIAYHAYLSLGVDATILEVGIGGRYDTTNVVPKPIVTGITSLGLDHTSVLGKTLPEIAWQKAGIYKTGVAAYTVTQPSEPLEVIKQEAEKVQASEFHVVDTLPNISEIKLGLAGVHQRQNASLAVHLAHRFLQLQFPTLKLPSSLSQIPEVYATGLSEARWAGRCQRITDPSSSGLQWLLDGAHTIESLISCAEWYFSPDLAFRGTNLKRVLIFNCSGGRAGRLFLDTLLQKAASRAVLLDHNTPHPGLLFERVIFCTNVTTVADLDRNIKKSERDDALALTTQREFSDAWLELVPEYPKDNVHVLETIQDAVNLVHTSHSVGDATDVLVIGSLHLVGGLIEWLSLKIESFCNLTSCVEVLY</sequence>
<dbReference type="GO" id="GO:0046872">
    <property type="term" value="F:metal ion binding"/>
    <property type="evidence" value="ECO:0007669"/>
    <property type="project" value="UniProtKB-KW"/>
</dbReference>
<evidence type="ECO:0000256" key="13">
    <source>
        <dbReference type="ARBA" id="ARBA00022842"/>
    </source>
</evidence>
<evidence type="ECO:0000256" key="19">
    <source>
        <dbReference type="PIRSR" id="PIRSR038895-2"/>
    </source>
</evidence>
<keyword evidence="8 17" id="KW-0436">Ligase</keyword>
<dbReference type="GO" id="GO:0006730">
    <property type="term" value="P:one-carbon metabolic process"/>
    <property type="evidence" value="ECO:0007669"/>
    <property type="project" value="UniProtKB-KW"/>
</dbReference>
<evidence type="ECO:0000256" key="1">
    <source>
        <dbReference type="ARBA" id="ARBA00004273"/>
    </source>
</evidence>
<evidence type="ECO:0000256" key="18">
    <source>
        <dbReference type="PIRSR" id="PIRSR038895-1"/>
    </source>
</evidence>
<dbReference type="AlphaFoldDB" id="A0A0B7G5I0"/>
<feature type="binding site" evidence="19">
    <location>
        <position position="126"/>
    </location>
    <ligand>
        <name>Mg(2+)</name>
        <dbReference type="ChEBI" id="CHEBI:18420"/>
        <label>1</label>
    </ligand>
</feature>
<dbReference type="NCBIfam" id="TIGR01499">
    <property type="entry name" value="folC"/>
    <property type="match status" value="1"/>
</dbReference>
<dbReference type="InterPro" id="IPR036615">
    <property type="entry name" value="Mur_ligase_C_dom_sf"/>
</dbReference>
<feature type="binding site" evidence="19">
    <location>
        <position position="198"/>
    </location>
    <ligand>
        <name>Mg(2+)</name>
        <dbReference type="ChEBI" id="CHEBI:18420"/>
        <label>1</label>
    </ligand>
</feature>
<dbReference type="EC" id="6.3.2.17" evidence="17"/>
<dbReference type="OrthoDB" id="5212574at2759"/>
<evidence type="ECO:0000256" key="2">
    <source>
        <dbReference type="ARBA" id="ARBA00004305"/>
    </source>
</evidence>
<dbReference type="GO" id="GO:0005743">
    <property type="term" value="C:mitochondrial inner membrane"/>
    <property type="evidence" value="ECO:0007669"/>
    <property type="project" value="UniProtKB-SubCell"/>
</dbReference>
<evidence type="ECO:0000256" key="6">
    <source>
        <dbReference type="ARBA" id="ARBA00022490"/>
    </source>
</evidence>
<evidence type="ECO:0000256" key="11">
    <source>
        <dbReference type="ARBA" id="ARBA00022792"/>
    </source>
</evidence>
<gene>
    <name evidence="20" type="ORF">RSOLAG1IB_05484</name>
</gene>
<evidence type="ECO:0000256" key="8">
    <source>
        <dbReference type="ARBA" id="ARBA00022598"/>
    </source>
</evidence>
<keyword evidence="11" id="KW-0999">Mitochondrion inner membrane</keyword>
<accession>A0A0B7G5I0</accession>
<dbReference type="GO" id="GO:0005829">
    <property type="term" value="C:cytosol"/>
    <property type="evidence" value="ECO:0007669"/>
    <property type="project" value="TreeGrafter"/>
</dbReference>
<dbReference type="GO" id="GO:0005524">
    <property type="term" value="F:ATP binding"/>
    <property type="evidence" value="ECO:0007669"/>
    <property type="project" value="UniProtKB-KW"/>
</dbReference>
<keyword evidence="13 19" id="KW-0460">Magnesium</keyword>
<dbReference type="GO" id="GO:0005759">
    <property type="term" value="C:mitochondrial matrix"/>
    <property type="evidence" value="ECO:0007669"/>
    <property type="project" value="UniProtKB-SubCell"/>
</dbReference>
<dbReference type="PIRSF" id="PIRSF038895">
    <property type="entry name" value="FPGS"/>
    <property type="match status" value="1"/>
</dbReference>
<feature type="binding site" evidence="18">
    <location>
        <position position="361"/>
    </location>
    <ligand>
        <name>ATP</name>
        <dbReference type="ChEBI" id="CHEBI:30616"/>
    </ligand>
</feature>
<proteinExistence type="inferred from homology"/>
<dbReference type="InterPro" id="IPR023600">
    <property type="entry name" value="Folylpolyglutamate_synth_euk"/>
</dbReference>
<evidence type="ECO:0000256" key="5">
    <source>
        <dbReference type="ARBA" id="ARBA00008276"/>
    </source>
</evidence>
<keyword evidence="10 18" id="KW-0547">Nucleotide-binding</keyword>
<dbReference type="SUPFAM" id="SSF53623">
    <property type="entry name" value="MurD-like peptide ligases, catalytic domain"/>
    <property type="match status" value="1"/>
</dbReference>
<keyword evidence="15" id="KW-0472">Membrane</keyword>
<evidence type="ECO:0000256" key="9">
    <source>
        <dbReference type="ARBA" id="ARBA00022723"/>
    </source>
</evidence>
<evidence type="ECO:0000256" key="4">
    <source>
        <dbReference type="ARBA" id="ARBA00005150"/>
    </source>
</evidence>
<evidence type="ECO:0000313" key="21">
    <source>
        <dbReference type="Proteomes" id="UP000059188"/>
    </source>
</evidence>
<keyword evidence="9 19" id="KW-0479">Metal-binding</keyword>
<evidence type="ECO:0000256" key="10">
    <source>
        <dbReference type="ARBA" id="ARBA00022741"/>
    </source>
</evidence>
<keyword evidence="12 18" id="KW-0067">ATP-binding</keyword>
<evidence type="ECO:0000256" key="14">
    <source>
        <dbReference type="ARBA" id="ARBA00023128"/>
    </source>
</evidence>
<evidence type="ECO:0000256" key="15">
    <source>
        <dbReference type="ARBA" id="ARBA00023136"/>
    </source>
</evidence>
<dbReference type="FunFam" id="3.40.1190.10:FF:000009">
    <property type="entry name" value="Folylpolyglutamate synthase"/>
    <property type="match status" value="1"/>
</dbReference>
<feature type="binding site" evidence="19">
    <location>
        <position position="226"/>
    </location>
    <ligand>
        <name>Mg(2+)</name>
        <dbReference type="ChEBI" id="CHEBI:18420"/>
        <label>1</label>
    </ligand>
</feature>
<evidence type="ECO:0000256" key="16">
    <source>
        <dbReference type="ARBA" id="ARBA00047493"/>
    </source>
</evidence>